<gene>
    <name evidence="2" type="ORF">J8F10_01405</name>
</gene>
<organism evidence="2 3">
    <name type="scientific">Gemmata palustris</name>
    <dbReference type="NCBI Taxonomy" id="2822762"/>
    <lineage>
        <taxon>Bacteria</taxon>
        <taxon>Pseudomonadati</taxon>
        <taxon>Planctomycetota</taxon>
        <taxon>Planctomycetia</taxon>
        <taxon>Gemmatales</taxon>
        <taxon>Gemmataceae</taxon>
        <taxon>Gemmata</taxon>
    </lineage>
</organism>
<protein>
    <submittedName>
        <fullName evidence="2">Uncharacterized protein</fullName>
    </submittedName>
</protein>
<feature type="signal peptide" evidence="1">
    <location>
        <begin position="1"/>
        <end position="26"/>
    </location>
</feature>
<evidence type="ECO:0000313" key="3">
    <source>
        <dbReference type="Proteomes" id="UP000676565"/>
    </source>
</evidence>
<feature type="chain" id="PRO_5047133175" evidence="1">
    <location>
        <begin position="27"/>
        <end position="450"/>
    </location>
</feature>
<evidence type="ECO:0000256" key="1">
    <source>
        <dbReference type="SAM" id="SignalP"/>
    </source>
</evidence>
<reference evidence="2 3" key="1">
    <citation type="submission" date="2021-04" db="EMBL/GenBank/DDBJ databases">
        <authorList>
            <person name="Ivanova A."/>
        </authorList>
    </citation>
    <scope>NUCLEOTIDE SEQUENCE [LARGE SCALE GENOMIC DNA]</scope>
    <source>
        <strain evidence="2 3">G18</strain>
    </source>
</reference>
<evidence type="ECO:0000313" key="2">
    <source>
        <dbReference type="EMBL" id="MBP3953959.1"/>
    </source>
</evidence>
<dbReference type="RefSeq" id="WP_210651974.1">
    <property type="nucleotide sequence ID" value="NZ_JAGKQQ010000001.1"/>
</dbReference>
<keyword evidence="1" id="KW-0732">Signal</keyword>
<accession>A0ABS5BJS9</accession>
<dbReference type="EMBL" id="JAGKQQ010000001">
    <property type="protein sequence ID" value="MBP3953959.1"/>
    <property type="molecule type" value="Genomic_DNA"/>
</dbReference>
<name>A0ABS5BJS9_9BACT</name>
<comment type="caution">
    <text evidence="2">The sequence shown here is derived from an EMBL/GenBank/DDBJ whole genome shotgun (WGS) entry which is preliminary data.</text>
</comment>
<keyword evidence="3" id="KW-1185">Reference proteome</keyword>
<dbReference type="Proteomes" id="UP000676565">
    <property type="component" value="Unassembled WGS sequence"/>
</dbReference>
<proteinExistence type="predicted"/>
<sequence length="450" mass="49200">MRTPFRFSRVALSVLLLTVLADRVRAQDAIALVEPFKPGHTTKVEVQVKLTGKLALPSTDKGKAPQLVPVLGTSKLTYEERLLKPDDAELLKTVRAYRDVAFERTVGEAKQDAGLRPSVRRMVIIKAGERKAPFSPDGPLTWGEIDVVRTDVFNPALVPGLLPPNAVKPGQSWKATAASVSELTDMEKIEEGAITVEFVGIAKLNDRRLARLKISGTVRGVNEDGPNRQKLEGTAYFDLGNNVLTYLSVKGTHELLDGKGQTAGVIEGQFTMTRTPVPQMPADLSDASLRDLELRPNAENTLLLYDNADLGVRFLYPRGWRVGAVQGKQLTLDHARGAGVLITLESPAKVPVPDDYLKEVTGFLAKEKAQITASEKPVQIRSEPVQLDRFSLDATFGTEKVRLEYAVLKQTDGGLTVAARLPAADADIRSEVTRIVRSLSVTKKIVEEKK</sequence>